<dbReference type="AlphaFoldDB" id="A0A3Q2CSR7"/>
<evidence type="ECO:0000259" key="11">
    <source>
        <dbReference type="PROSITE" id="PS50262"/>
    </source>
</evidence>
<keyword evidence="6 10" id="KW-0472">Membrane</keyword>
<evidence type="ECO:0000313" key="12">
    <source>
        <dbReference type="Ensembl" id="ENSCVAP00000008662.1"/>
    </source>
</evidence>
<name>A0A3Q2CSR7_CYPVA</name>
<feature type="transmembrane region" description="Helical" evidence="10">
    <location>
        <begin position="231"/>
        <end position="252"/>
    </location>
</feature>
<keyword evidence="13" id="KW-1185">Reference proteome</keyword>
<dbReference type="PROSITE" id="PS50262">
    <property type="entry name" value="G_PROTEIN_RECEP_F1_2"/>
    <property type="match status" value="1"/>
</dbReference>
<accession>A0A3Q2CSR7</accession>
<evidence type="ECO:0000313" key="13">
    <source>
        <dbReference type="Proteomes" id="UP000265020"/>
    </source>
</evidence>
<organism evidence="12 13">
    <name type="scientific">Cyprinodon variegatus</name>
    <name type="common">Sheepshead minnow</name>
    <dbReference type="NCBI Taxonomy" id="28743"/>
    <lineage>
        <taxon>Eukaryota</taxon>
        <taxon>Metazoa</taxon>
        <taxon>Chordata</taxon>
        <taxon>Craniata</taxon>
        <taxon>Vertebrata</taxon>
        <taxon>Euteleostomi</taxon>
        <taxon>Actinopterygii</taxon>
        <taxon>Neopterygii</taxon>
        <taxon>Teleostei</taxon>
        <taxon>Neoteleostei</taxon>
        <taxon>Acanthomorphata</taxon>
        <taxon>Ovalentaria</taxon>
        <taxon>Atherinomorphae</taxon>
        <taxon>Cyprinodontiformes</taxon>
        <taxon>Cyprinodontidae</taxon>
        <taxon>Cyprinodon</taxon>
    </lineage>
</organism>
<dbReference type="PANTHER" id="PTHR24249">
    <property type="entry name" value="HISTAMINE RECEPTOR-RELATED G-PROTEIN COUPLED RECEPTOR"/>
    <property type="match status" value="1"/>
</dbReference>
<evidence type="ECO:0000256" key="8">
    <source>
        <dbReference type="ARBA" id="ARBA00023224"/>
    </source>
</evidence>
<evidence type="ECO:0000256" key="1">
    <source>
        <dbReference type="ARBA" id="ARBA00004651"/>
    </source>
</evidence>
<dbReference type="OMA" id="LGRYNSC"/>
<dbReference type="Ensembl" id="ENSCVAT00000001246.1">
    <property type="protein sequence ID" value="ENSCVAP00000008662.1"/>
    <property type="gene ID" value="ENSCVAG00000010517.1"/>
</dbReference>
<feature type="transmembrane region" description="Helical" evidence="10">
    <location>
        <begin position="130"/>
        <end position="149"/>
    </location>
</feature>
<comment type="subcellular location">
    <subcellularLocation>
        <location evidence="1">Cell membrane</location>
        <topology evidence="1">Multi-pass membrane protein</topology>
    </subcellularLocation>
</comment>
<dbReference type="InterPro" id="IPR050569">
    <property type="entry name" value="TAAR"/>
</dbReference>
<sequence>MYHCVLLRDNLQHPGRYNSCSGECQVFVDYIGGVFDLLSSFICPLHKANNFLLLSLAISDFLIGLVFFPGEMVKLTTCWFFGDLMCLLYSYILVLILCASVGNIVLVSVERYVAICYPLQYHRRITVTKIQVCISLCWFCSAVYSITFVKDGLSQISASCHGECVFFIPYSVLVLDLFLTFLLPISLIIFLYIRVFLVVVFQARAIRSHFTAPQQGPVTVRKSELKAARTIGFIVLVFVICFCPYYCAYLAGEISFNASTTVLCIFCINSCLNPMIYAMFYPWFRKAIKQIVTFSILQPGSLILIEMTLGHLPSVTETFTLFIN</sequence>
<reference evidence="12" key="1">
    <citation type="submission" date="2025-08" db="UniProtKB">
        <authorList>
            <consortium name="Ensembl"/>
        </authorList>
    </citation>
    <scope>IDENTIFICATION</scope>
</reference>
<keyword evidence="4 10" id="KW-1133">Transmembrane helix</keyword>
<keyword evidence="3 9" id="KW-0812">Transmembrane</keyword>
<feature type="transmembrane region" description="Helical" evidence="10">
    <location>
        <begin position="51"/>
        <end position="68"/>
    </location>
</feature>
<dbReference type="Proteomes" id="UP000265020">
    <property type="component" value="Unassembled WGS sequence"/>
</dbReference>
<dbReference type="PRINTS" id="PR00237">
    <property type="entry name" value="GPCRRHODOPSN"/>
</dbReference>
<evidence type="ECO:0000256" key="4">
    <source>
        <dbReference type="ARBA" id="ARBA00022989"/>
    </source>
</evidence>
<feature type="transmembrane region" description="Helical" evidence="10">
    <location>
        <begin position="177"/>
        <end position="201"/>
    </location>
</feature>
<proteinExistence type="inferred from homology"/>
<comment type="similarity">
    <text evidence="9">Belongs to the G-protein coupled receptor 1 family.</text>
</comment>
<feature type="transmembrane region" description="Helical" evidence="10">
    <location>
        <begin position="258"/>
        <end position="280"/>
    </location>
</feature>
<dbReference type="InterPro" id="IPR017452">
    <property type="entry name" value="GPCR_Rhodpsn_7TM"/>
</dbReference>
<dbReference type="PROSITE" id="PS00237">
    <property type="entry name" value="G_PROTEIN_RECEP_F1_1"/>
    <property type="match status" value="1"/>
</dbReference>
<evidence type="ECO:0000256" key="3">
    <source>
        <dbReference type="ARBA" id="ARBA00022692"/>
    </source>
</evidence>
<keyword evidence="2" id="KW-1003">Cell membrane</keyword>
<keyword evidence="8 9" id="KW-0807">Transducer</keyword>
<feature type="domain" description="G-protein coupled receptors family 1 profile" evidence="11">
    <location>
        <begin position="32"/>
        <end position="277"/>
    </location>
</feature>
<dbReference type="GO" id="GO:0005886">
    <property type="term" value="C:plasma membrane"/>
    <property type="evidence" value="ECO:0007669"/>
    <property type="project" value="UniProtKB-SubCell"/>
</dbReference>
<feature type="transmembrane region" description="Helical" evidence="10">
    <location>
        <begin position="88"/>
        <end position="109"/>
    </location>
</feature>
<dbReference type="SUPFAM" id="SSF81321">
    <property type="entry name" value="Family A G protein-coupled receptor-like"/>
    <property type="match status" value="1"/>
</dbReference>
<evidence type="ECO:0000256" key="6">
    <source>
        <dbReference type="ARBA" id="ARBA00023136"/>
    </source>
</evidence>
<evidence type="ECO:0000256" key="9">
    <source>
        <dbReference type="RuleBase" id="RU000688"/>
    </source>
</evidence>
<protein>
    <recommendedName>
        <fullName evidence="11">G-protein coupled receptors family 1 profile domain-containing protein</fullName>
    </recommendedName>
</protein>
<dbReference type="Pfam" id="PF00001">
    <property type="entry name" value="7tm_1"/>
    <property type="match status" value="1"/>
</dbReference>
<dbReference type="InterPro" id="IPR000276">
    <property type="entry name" value="GPCR_Rhodpsn"/>
</dbReference>
<evidence type="ECO:0000256" key="7">
    <source>
        <dbReference type="ARBA" id="ARBA00023170"/>
    </source>
</evidence>
<dbReference type="GeneTree" id="ENSGT01050000244823"/>
<evidence type="ECO:0000256" key="10">
    <source>
        <dbReference type="SAM" id="Phobius"/>
    </source>
</evidence>
<reference evidence="12" key="2">
    <citation type="submission" date="2025-09" db="UniProtKB">
        <authorList>
            <consortium name="Ensembl"/>
        </authorList>
    </citation>
    <scope>IDENTIFICATION</scope>
</reference>
<keyword evidence="5 9" id="KW-0297">G-protein coupled receptor</keyword>
<dbReference type="Gene3D" id="1.20.1070.10">
    <property type="entry name" value="Rhodopsin 7-helix transmembrane proteins"/>
    <property type="match status" value="1"/>
</dbReference>
<keyword evidence="7 9" id="KW-0675">Receptor</keyword>
<evidence type="ECO:0000256" key="5">
    <source>
        <dbReference type="ARBA" id="ARBA00023040"/>
    </source>
</evidence>
<dbReference type="GO" id="GO:0001594">
    <property type="term" value="F:trace-amine receptor activity"/>
    <property type="evidence" value="ECO:0007669"/>
    <property type="project" value="TreeGrafter"/>
</dbReference>
<dbReference type="PANTHER" id="PTHR24249:SF381">
    <property type="entry name" value="TRACE AMINE ASSOCIATED RECEPTOR 19P-RELATED"/>
    <property type="match status" value="1"/>
</dbReference>
<evidence type="ECO:0000256" key="2">
    <source>
        <dbReference type="ARBA" id="ARBA00022475"/>
    </source>
</evidence>